<protein>
    <submittedName>
        <fullName evidence="1">Uncharacterized protein</fullName>
    </submittedName>
</protein>
<sequence length="178" mass="19828">MRATGTEDTLLDLTTKGDYANRPTTGVLDLLKDNVEWTGNSTENESLTHDLETNGMEIYIAGSTAHSRNAIWYLTAWRNENGPAKRVAQGTCTTGTQAVVKWPHNDADIANTFWCDQIIVTWHNWPKGVVGTDKDGNSNSIGSLWFDAAGYRYWLIEFRTTEAVATALTNLTAFYGRF</sequence>
<reference evidence="1" key="1">
    <citation type="journal article" date="2015" name="Nature">
        <title>Complex archaea that bridge the gap between prokaryotes and eukaryotes.</title>
        <authorList>
            <person name="Spang A."/>
            <person name="Saw J.H."/>
            <person name="Jorgensen S.L."/>
            <person name="Zaremba-Niedzwiedzka K."/>
            <person name="Martijn J."/>
            <person name="Lind A.E."/>
            <person name="van Eijk R."/>
            <person name="Schleper C."/>
            <person name="Guy L."/>
            <person name="Ettema T.J."/>
        </authorList>
    </citation>
    <scope>NUCLEOTIDE SEQUENCE</scope>
</reference>
<dbReference type="AlphaFoldDB" id="A0A0F8X6C2"/>
<dbReference type="EMBL" id="LAZR01060912">
    <property type="protein sequence ID" value="KKK64682.1"/>
    <property type="molecule type" value="Genomic_DNA"/>
</dbReference>
<accession>A0A0F8X6C2</accession>
<gene>
    <name evidence="1" type="ORF">LCGC14_2981730</name>
</gene>
<organism evidence="1">
    <name type="scientific">marine sediment metagenome</name>
    <dbReference type="NCBI Taxonomy" id="412755"/>
    <lineage>
        <taxon>unclassified sequences</taxon>
        <taxon>metagenomes</taxon>
        <taxon>ecological metagenomes</taxon>
    </lineage>
</organism>
<comment type="caution">
    <text evidence="1">The sequence shown here is derived from an EMBL/GenBank/DDBJ whole genome shotgun (WGS) entry which is preliminary data.</text>
</comment>
<evidence type="ECO:0000313" key="1">
    <source>
        <dbReference type="EMBL" id="KKK64682.1"/>
    </source>
</evidence>
<name>A0A0F8X6C2_9ZZZZ</name>
<proteinExistence type="predicted"/>